<dbReference type="Proteomes" id="UP000198804">
    <property type="component" value="Unassembled WGS sequence"/>
</dbReference>
<evidence type="ECO:0000313" key="1">
    <source>
        <dbReference type="EMBL" id="SFL17852.1"/>
    </source>
</evidence>
<accession>A0A1I4FIV2</accession>
<organism evidence="1 2">
    <name type="scientific">Methylorubrum salsuginis</name>
    <dbReference type="NCBI Taxonomy" id="414703"/>
    <lineage>
        <taxon>Bacteria</taxon>
        <taxon>Pseudomonadati</taxon>
        <taxon>Pseudomonadota</taxon>
        <taxon>Alphaproteobacteria</taxon>
        <taxon>Hyphomicrobiales</taxon>
        <taxon>Methylobacteriaceae</taxon>
        <taxon>Methylorubrum</taxon>
    </lineage>
</organism>
<dbReference type="RefSeq" id="WP_131803814.1">
    <property type="nucleotide sequence ID" value="NZ_FOSV01000010.1"/>
</dbReference>
<proteinExistence type="predicted"/>
<gene>
    <name evidence="1" type="ORF">SAMN04488125_11065</name>
</gene>
<name>A0A1I4FIV2_9HYPH</name>
<protein>
    <submittedName>
        <fullName evidence="1">Uncharacterized protein</fullName>
    </submittedName>
</protein>
<dbReference type="EMBL" id="FOSV01000010">
    <property type="protein sequence ID" value="SFL17852.1"/>
    <property type="molecule type" value="Genomic_DNA"/>
</dbReference>
<keyword evidence="2" id="KW-1185">Reference proteome</keyword>
<dbReference type="AlphaFoldDB" id="A0A1I4FIV2"/>
<reference evidence="2" key="1">
    <citation type="submission" date="2016-10" db="EMBL/GenBank/DDBJ databases">
        <authorList>
            <person name="Varghese N."/>
            <person name="Submissions S."/>
        </authorList>
    </citation>
    <scope>NUCLEOTIDE SEQUENCE [LARGE SCALE GENOMIC DNA]</scope>
    <source>
        <strain evidence="2">CGMCC 1.6474</strain>
    </source>
</reference>
<dbReference type="OrthoDB" id="8114643at2"/>
<sequence>MAQDEQEVDSAYDFIYVDNRRVAQFLSQFGKFGHLTGLTRVDGKNVSGGGGVNVGAAKIDKTTTTQENQTRQFDPQWLSPLNLLDELQRRDLIKKDIPNSRIGSFILSTGQILLLDLGLLKTSWDKPVIQKLIKAGMNDTTPAPALSRAERRALGNKGESGKNSEFDLLIALLSILPHALQMRLVNGECSLWCTLNEESLIGKSSDLLLKHGALLDGEWNILGVLDATPWDPNYKNDDGESAEDILAKVAETAVGQIAARLFHASRGIIGRPPMSYGITPILIFREVTTED</sequence>
<evidence type="ECO:0000313" key="2">
    <source>
        <dbReference type="Proteomes" id="UP000198804"/>
    </source>
</evidence>